<dbReference type="EMBL" id="DS231866">
    <property type="protein sequence ID" value="EDS40526.1"/>
    <property type="molecule type" value="Genomic_DNA"/>
</dbReference>
<feature type="domain" description="C2H2-type" evidence="9">
    <location>
        <begin position="220"/>
        <end position="250"/>
    </location>
</feature>
<feature type="domain" description="C2H2-type" evidence="9">
    <location>
        <begin position="849"/>
        <end position="877"/>
    </location>
</feature>
<feature type="domain" description="C2H2-type" evidence="9">
    <location>
        <begin position="688"/>
        <end position="716"/>
    </location>
</feature>
<comment type="subcellular location">
    <subcellularLocation>
        <location evidence="1">Nucleus</location>
    </subcellularLocation>
</comment>
<dbReference type="OMA" id="MIVFEET"/>
<evidence type="ECO:0000313" key="10">
    <source>
        <dbReference type="EMBL" id="EDS40526.1"/>
    </source>
</evidence>
<feature type="domain" description="C2H2-type" evidence="9">
    <location>
        <begin position="819"/>
        <end position="846"/>
    </location>
</feature>
<reference evidence="11" key="2">
    <citation type="submission" date="2021-02" db="UniProtKB">
        <authorList>
            <consortium name="EnsemblMetazoa"/>
        </authorList>
    </citation>
    <scope>IDENTIFICATION</scope>
    <source>
        <strain evidence="11">JHB</strain>
    </source>
</reference>
<dbReference type="PROSITE" id="PS50157">
    <property type="entry name" value="ZINC_FINGER_C2H2_2"/>
    <property type="match status" value="11"/>
</dbReference>
<feature type="domain" description="C2H2-type" evidence="9">
    <location>
        <begin position="602"/>
        <end position="628"/>
    </location>
</feature>
<name>B0W9V9_CULQU</name>
<dbReference type="Gene3D" id="3.30.40.10">
    <property type="entry name" value="Zinc/RING finger domain, C3HC4 (zinc finger)"/>
    <property type="match status" value="1"/>
</dbReference>
<keyword evidence="6" id="KW-0539">Nucleus</keyword>
<evidence type="ECO:0000256" key="6">
    <source>
        <dbReference type="ARBA" id="ARBA00023242"/>
    </source>
</evidence>
<keyword evidence="3" id="KW-0677">Repeat</keyword>
<proteinExistence type="predicted"/>
<evidence type="ECO:0000256" key="4">
    <source>
        <dbReference type="ARBA" id="ARBA00022771"/>
    </source>
</evidence>
<feature type="domain" description="C2H2-type" evidence="9">
    <location>
        <begin position="878"/>
        <end position="905"/>
    </location>
</feature>
<evidence type="ECO:0000313" key="11">
    <source>
        <dbReference type="EnsemblMetazoa" id="CPIJ003856-PA"/>
    </source>
</evidence>
<feature type="domain" description="C2H2-type" evidence="9">
    <location>
        <begin position="923"/>
        <end position="950"/>
    </location>
</feature>
<protein>
    <submittedName>
        <fullName evidence="10 11">Zinc finger protein</fullName>
    </submittedName>
</protein>
<feature type="domain" description="C2H2-type" evidence="9">
    <location>
        <begin position="254"/>
        <end position="280"/>
    </location>
</feature>
<feature type="region of interest" description="Disordered" evidence="8">
    <location>
        <begin position="1"/>
        <end position="24"/>
    </location>
</feature>
<keyword evidence="2" id="KW-0479">Metal-binding</keyword>
<dbReference type="KEGG" id="cqu:CpipJ_CPIJ003856"/>
<evidence type="ECO:0000256" key="3">
    <source>
        <dbReference type="ARBA" id="ARBA00022737"/>
    </source>
</evidence>
<dbReference type="GO" id="GO:0001228">
    <property type="term" value="F:DNA-binding transcription activator activity, RNA polymerase II-specific"/>
    <property type="evidence" value="ECO:0007669"/>
    <property type="project" value="TreeGrafter"/>
</dbReference>
<dbReference type="HOGENOM" id="CLU_303895_0_0_1"/>
<dbReference type="GO" id="GO:0005634">
    <property type="term" value="C:nucleus"/>
    <property type="evidence" value="ECO:0007669"/>
    <property type="project" value="UniProtKB-SubCell"/>
</dbReference>
<organism>
    <name type="scientific">Culex quinquefasciatus</name>
    <name type="common">Southern house mosquito</name>
    <name type="synonym">Culex pungens</name>
    <dbReference type="NCBI Taxonomy" id="7176"/>
    <lineage>
        <taxon>Eukaryota</taxon>
        <taxon>Metazoa</taxon>
        <taxon>Ecdysozoa</taxon>
        <taxon>Arthropoda</taxon>
        <taxon>Hexapoda</taxon>
        <taxon>Insecta</taxon>
        <taxon>Pterygota</taxon>
        <taxon>Neoptera</taxon>
        <taxon>Endopterygota</taxon>
        <taxon>Diptera</taxon>
        <taxon>Nematocera</taxon>
        <taxon>Culicoidea</taxon>
        <taxon>Culicidae</taxon>
        <taxon>Culicinae</taxon>
        <taxon>Culicini</taxon>
        <taxon>Culex</taxon>
        <taxon>Culex</taxon>
    </lineage>
</organism>
<reference evidence="10" key="1">
    <citation type="submission" date="2007-03" db="EMBL/GenBank/DDBJ databases">
        <title>Annotation of Culex pipiens quinquefasciatus.</title>
        <authorList>
            <consortium name="The Broad Institute Genome Sequencing Platform"/>
            <person name="Atkinson P.W."/>
            <person name="Hemingway J."/>
            <person name="Christensen B.M."/>
            <person name="Higgs S."/>
            <person name="Kodira C."/>
            <person name="Hannick L."/>
            <person name="Megy K."/>
            <person name="O'Leary S."/>
            <person name="Pearson M."/>
            <person name="Haas B.J."/>
            <person name="Mauceli E."/>
            <person name="Wortman J.R."/>
            <person name="Lee N.H."/>
            <person name="Guigo R."/>
            <person name="Stanke M."/>
            <person name="Alvarado L."/>
            <person name="Amedeo P."/>
            <person name="Antoine C.H."/>
            <person name="Arensburger P."/>
            <person name="Bidwell S.L."/>
            <person name="Crawford M."/>
            <person name="Camaro F."/>
            <person name="Devon K."/>
            <person name="Engels R."/>
            <person name="Hammond M."/>
            <person name="Howarth C."/>
            <person name="Koehrsen M."/>
            <person name="Lawson D."/>
            <person name="Montgomery P."/>
            <person name="Nene V."/>
            <person name="Nusbaum C."/>
            <person name="Puiu D."/>
            <person name="Romero-Severson J."/>
            <person name="Severson D.W."/>
            <person name="Shumway M."/>
            <person name="Sisk P."/>
            <person name="Stolte C."/>
            <person name="Zeng Q."/>
            <person name="Eisenstadt E."/>
            <person name="Fraser-Liggett C."/>
            <person name="Strausberg R."/>
            <person name="Galagan J."/>
            <person name="Birren B."/>
            <person name="Collins F.H."/>
        </authorList>
    </citation>
    <scope>NUCLEOTIDE SEQUENCE [LARGE SCALE GENOMIC DNA]</scope>
    <source>
        <strain evidence="10">JHB</strain>
    </source>
</reference>
<dbReference type="PANTHER" id="PTHR24376:SF235">
    <property type="entry name" value="C2H2-TYPE DOMAIN-CONTAINING PROTEIN"/>
    <property type="match status" value="1"/>
</dbReference>
<keyword evidence="12" id="KW-1185">Reference proteome</keyword>
<dbReference type="GO" id="GO:0000978">
    <property type="term" value="F:RNA polymerase II cis-regulatory region sequence-specific DNA binding"/>
    <property type="evidence" value="ECO:0007669"/>
    <property type="project" value="TreeGrafter"/>
</dbReference>
<dbReference type="PROSITE" id="PS00028">
    <property type="entry name" value="ZINC_FINGER_C2H2_1"/>
    <property type="match status" value="13"/>
</dbReference>
<dbReference type="eggNOG" id="KOG1721">
    <property type="taxonomic scope" value="Eukaryota"/>
</dbReference>
<dbReference type="VEuPathDB" id="VectorBase:CPIJ003856"/>
<evidence type="ECO:0000256" key="5">
    <source>
        <dbReference type="ARBA" id="ARBA00022833"/>
    </source>
</evidence>
<feature type="domain" description="C2H2-type" evidence="9">
    <location>
        <begin position="568"/>
        <end position="598"/>
    </location>
</feature>
<dbReference type="EnsemblMetazoa" id="CPIJ003856-RA">
    <property type="protein sequence ID" value="CPIJ003856-PA"/>
    <property type="gene ID" value="CPIJ003856"/>
</dbReference>
<dbReference type="VEuPathDB" id="VectorBase:CQUJHB008714"/>
<dbReference type="SMART" id="SM00355">
    <property type="entry name" value="ZnF_C2H2"/>
    <property type="match status" value="17"/>
</dbReference>
<dbReference type="PANTHER" id="PTHR24376">
    <property type="entry name" value="ZINC FINGER PROTEIN"/>
    <property type="match status" value="1"/>
</dbReference>
<evidence type="ECO:0000256" key="8">
    <source>
        <dbReference type="SAM" id="MobiDB-lite"/>
    </source>
</evidence>
<evidence type="ECO:0000259" key="9">
    <source>
        <dbReference type="PROSITE" id="PS50157"/>
    </source>
</evidence>
<dbReference type="Proteomes" id="UP000002320">
    <property type="component" value="Unassembled WGS sequence"/>
</dbReference>
<dbReference type="SUPFAM" id="SSF57667">
    <property type="entry name" value="beta-beta-alpha zinc fingers"/>
    <property type="match status" value="4"/>
</dbReference>
<dbReference type="InParanoid" id="B0W9V9"/>
<keyword evidence="5" id="KW-0862">Zinc</keyword>
<keyword evidence="4 7" id="KW-0863">Zinc-finger</keyword>
<accession>B0W9V9</accession>
<feature type="domain" description="C2H2-type" evidence="9">
    <location>
        <begin position="950"/>
        <end position="978"/>
    </location>
</feature>
<gene>
    <name evidence="11" type="primary">6035272</name>
    <name evidence="10" type="ORF">CpipJ_CPIJ003856</name>
</gene>
<evidence type="ECO:0000256" key="2">
    <source>
        <dbReference type="ARBA" id="ARBA00022723"/>
    </source>
</evidence>
<dbReference type="InterPro" id="IPR013083">
    <property type="entry name" value="Znf_RING/FYVE/PHD"/>
</dbReference>
<sequence>MSSTAFPEPPAAAAAATTGGSNAPSASSECRMLLNVARYYDVISRLVDVLDRCTVVPGAITVVHQPDLQQVLVCYGEGDDADEIIEECPPEEILALDQGLGDDGDDEMIVFEETEEEEAGEEVGFEEVEADLQDLVEEEPIETDEEVIEFEVDQFEEESAVSEYFPIETDEEVIEFEVDQFEEESAVSEYFVEYLQDETRSELAEGSEKGEEKVKDEEQFKCQFVACDKRFAEYQELQSHLKKEHTGDARCFQLQCKFGDCSATFDENEKLYAHLKTHGGIFELKDESKKHKKVYRPSTVKSSSKPVVARRKCEFCKESFDTKINVYNLHCLEAHGRPLYNCFVCAKTFYLLAHLNEHIKSGHDADTAKSFIMQSLWRTFQEDNATVNECRMCFRLFSSPRAETQHQEFHLKELSLTCTTCGGKHYTSQCNEPRPKFGTVYEKVQCPQCERWMSKKNIKEHIATHANERNFPCTVCKKTFKMIVFEETEEEEAGEEVGFEEVEADLQDLVEEEPIETDEEVIEFEVDQFEEESAVSEYFVEYLQDETRSELAEGSEKGEEKVKDEERFKCQFVACDKRFVEYQELQSHLKKEHTGDARCFQLQCKFGDCSATFDENEKLYAHLKTHGGIFELKDESKKHKKVNRPSTVKGGSKPIVARRKCEFCKESFDTKINVYNLHCLEAHGRTLYNCFVCAKTFYLLAHLNEHIKSGHDADTAKSFIMQSLWRTFQEDNATVNECRMCFRLFSSPRAEMQHQEFHLKELSLTCTTCGGKHYTSQCNEPRPKFGTVYEKVQCPQCERWMSKKNIKEHIATHANERNFPCTVCKKTFKVQRTAHRHIQNHINAQNKQRKCYDCEQVFSNEDELPKHYQTSHPGKHPYNCPICGQGFYQKPQLADHVHTHSDADRISVKNPVEHYQVGNARVYECTLCRRGFSAKRTVVAHFIVHTDRPFVCELCGASFRAKAVLEEHVLDVHKVKMET</sequence>
<dbReference type="InterPro" id="IPR013087">
    <property type="entry name" value="Znf_C2H2_type"/>
</dbReference>
<dbReference type="AlphaFoldDB" id="B0W9V9"/>
<dbReference type="GO" id="GO:0008270">
    <property type="term" value="F:zinc ion binding"/>
    <property type="evidence" value="ECO:0007669"/>
    <property type="project" value="UniProtKB-KW"/>
</dbReference>
<feature type="domain" description="C2H2-type" evidence="9">
    <location>
        <begin position="340"/>
        <end position="368"/>
    </location>
</feature>
<dbReference type="InterPro" id="IPR036236">
    <property type="entry name" value="Znf_C2H2_sf"/>
</dbReference>
<evidence type="ECO:0000256" key="7">
    <source>
        <dbReference type="PROSITE-ProRule" id="PRU00042"/>
    </source>
</evidence>
<evidence type="ECO:0000313" key="12">
    <source>
        <dbReference type="Proteomes" id="UP000002320"/>
    </source>
</evidence>
<evidence type="ECO:0000256" key="1">
    <source>
        <dbReference type="ARBA" id="ARBA00004123"/>
    </source>
</evidence>
<dbReference type="OrthoDB" id="8856548at2759"/>
<dbReference type="Gene3D" id="3.30.160.60">
    <property type="entry name" value="Classic Zinc Finger"/>
    <property type="match status" value="7"/>
</dbReference>
<dbReference type="Pfam" id="PF00096">
    <property type="entry name" value="zf-C2H2"/>
    <property type="match status" value="1"/>
</dbReference>